<evidence type="ECO:0000313" key="7">
    <source>
        <dbReference type="EMBL" id="EGZ20064.1"/>
    </source>
</evidence>
<dbReference type="InterPro" id="IPR000719">
    <property type="entry name" value="Prot_kinase_dom"/>
</dbReference>
<evidence type="ECO:0000256" key="2">
    <source>
        <dbReference type="ARBA" id="ARBA00022741"/>
    </source>
</evidence>
<evidence type="ECO:0000313" key="8">
    <source>
        <dbReference type="Proteomes" id="UP000002640"/>
    </source>
</evidence>
<dbReference type="SMR" id="G4Z335"/>
<evidence type="ECO:0000256" key="4">
    <source>
        <dbReference type="PROSITE-ProRule" id="PRU10141"/>
    </source>
</evidence>
<evidence type="ECO:0000256" key="3">
    <source>
        <dbReference type="ARBA" id="ARBA00022840"/>
    </source>
</evidence>
<dbReference type="SMART" id="SM00220">
    <property type="entry name" value="S_TKc"/>
    <property type="match status" value="1"/>
</dbReference>
<dbReference type="STRING" id="1094619.G4Z335"/>
<dbReference type="AlphaFoldDB" id="G4Z335"/>
<feature type="domain" description="Protein kinase" evidence="6">
    <location>
        <begin position="18"/>
        <end position="291"/>
    </location>
</feature>
<dbReference type="EMBL" id="JH159153">
    <property type="protein sequence ID" value="EGZ20064.1"/>
    <property type="molecule type" value="Genomic_DNA"/>
</dbReference>
<dbReference type="PIRSF" id="PIRSF000654">
    <property type="entry name" value="Integrin-linked_kinase"/>
    <property type="match status" value="1"/>
</dbReference>
<dbReference type="PROSITE" id="PS50011">
    <property type="entry name" value="PROTEIN_KINASE_DOM"/>
    <property type="match status" value="1"/>
</dbReference>
<dbReference type="Pfam" id="PF07714">
    <property type="entry name" value="PK_Tyr_Ser-Thr"/>
    <property type="match status" value="1"/>
</dbReference>
<evidence type="ECO:0000256" key="5">
    <source>
        <dbReference type="RuleBase" id="RU000304"/>
    </source>
</evidence>
<dbReference type="RefSeq" id="XP_009522781.1">
    <property type="nucleotide sequence ID" value="XM_009524486.1"/>
</dbReference>
<dbReference type="OMA" id="ERADSYS"/>
<keyword evidence="3 4" id="KW-0067">ATP-binding</keyword>
<evidence type="ECO:0000256" key="1">
    <source>
        <dbReference type="ARBA" id="ARBA00022527"/>
    </source>
</evidence>
<gene>
    <name evidence="7" type="ORF">PHYSODRAFT_496725</name>
</gene>
<keyword evidence="2 4" id="KW-0547">Nucleotide-binding</keyword>
<dbReference type="GO" id="GO:0004674">
    <property type="term" value="F:protein serine/threonine kinase activity"/>
    <property type="evidence" value="ECO:0007669"/>
    <property type="project" value="UniProtKB-KW"/>
</dbReference>
<dbReference type="PROSITE" id="PS00107">
    <property type="entry name" value="PROTEIN_KINASE_ATP"/>
    <property type="match status" value="1"/>
</dbReference>
<dbReference type="InParanoid" id="G4Z335"/>
<organism evidence="7 8">
    <name type="scientific">Phytophthora sojae (strain P6497)</name>
    <name type="common">Soybean stem and root rot agent</name>
    <name type="synonym">Phytophthora megasperma f. sp. glycines</name>
    <dbReference type="NCBI Taxonomy" id="1094619"/>
    <lineage>
        <taxon>Eukaryota</taxon>
        <taxon>Sar</taxon>
        <taxon>Stramenopiles</taxon>
        <taxon>Oomycota</taxon>
        <taxon>Peronosporomycetes</taxon>
        <taxon>Peronosporales</taxon>
        <taxon>Peronosporaceae</taxon>
        <taxon>Phytophthora</taxon>
    </lineage>
</organism>
<dbReference type="GO" id="GO:0005524">
    <property type="term" value="F:ATP binding"/>
    <property type="evidence" value="ECO:0007669"/>
    <property type="project" value="UniProtKB-UniRule"/>
</dbReference>
<dbReference type="SUPFAM" id="SSF56112">
    <property type="entry name" value="Protein kinase-like (PK-like)"/>
    <property type="match status" value="1"/>
</dbReference>
<proteinExistence type="inferred from homology"/>
<dbReference type="InterPro" id="IPR008271">
    <property type="entry name" value="Ser/Thr_kinase_AS"/>
</dbReference>
<dbReference type="Proteomes" id="UP000002640">
    <property type="component" value="Unassembled WGS sequence"/>
</dbReference>
<accession>G4Z335</accession>
<dbReference type="PROSITE" id="PS00108">
    <property type="entry name" value="PROTEIN_KINASE_ST"/>
    <property type="match status" value="1"/>
</dbReference>
<keyword evidence="1 5" id="KW-0808">Transferase</keyword>
<dbReference type="GeneID" id="20657351"/>
<evidence type="ECO:0000259" key="6">
    <source>
        <dbReference type="PROSITE" id="PS50011"/>
    </source>
</evidence>
<reference evidence="7 8" key="1">
    <citation type="journal article" date="2006" name="Science">
        <title>Phytophthora genome sequences uncover evolutionary origins and mechanisms of pathogenesis.</title>
        <authorList>
            <person name="Tyler B.M."/>
            <person name="Tripathy S."/>
            <person name="Zhang X."/>
            <person name="Dehal P."/>
            <person name="Jiang R.H."/>
            <person name="Aerts A."/>
            <person name="Arredondo F.D."/>
            <person name="Baxter L."/>
            <person name="Bensasson D."/>
            <person name="Beynon J.L."/>
            <person name="Chapman J."/>
            <person name="Damasceno C.M."/>
            <person name="Dorrance A.E."/>
            <person name="Dou D."/>
            <person name="Dickerman A.W."/>
            <person name="Dubchak I.L."/>
            <person name="Garbelotto M."/>
            <person name="Gijzen M."/>
            <person name="Gordon S.G."/>
            <person name="Govers F."/>
            <person name="Grunwald N.J."/>
            <person name="Huang W."/>
            <person name="Ivors K.L."/>
            <person name="Jones R.W."/>
            <person name="Kamoun S."/>
            <person name="Krampis K."/>
            <person name="Lamour K.H."/>
            <person name="Lee M.K."/>
            <person name="McDonald W.H."/>
            <person name="Medina M."/>
            <person name="Meijer H.J."/>
            <person name="Nordberg E.K."/>
            <person name="Maclean D.J."/>
            <person name="Ospina-Giraldo M.D."/>
            <person name="Morris P.F."/>
            <person name="Phuntumart V."/>
            <person name="Putnam N.H."/>
            <person name="Rash S."/>
            <person name="Rose J.K."/>
            <person name="Sakihama Y."/>
            <person name="Salamov A.A."/>
            <person name="Savidor A."/>
            <person name="Scheuring C.F."/>
            <person name="Smith B.M."/>
            <person name="Sobral B.W."/>
            <person name="Terry A."/>
            <person name="Torto-Alalibo T.A."/>
            <person name="Win J."/>
            <person name="Xu Z."/>
            <person name="Zhang H."/>
            <person name="Grigoriev I.V."/>
            <person name="Rokhsar D.S."/>
            <person name="Boore J.L."/>
        </authorList>
    </citation>
    <scope>NUCLEOTIDE SEQUENCE [LARGE SCALE GENOMIC DNA]</scope>
    <source>
        <strain evidence="7 8">P6497</strain>
    </source>
</reference>
<dbReference type="PANTHER" id="PTHR44329">
    <property type="entry name" value="SERINE/THREONINE-PROTEIN KINASE TNNI3K-RELATED"/>
    <property type="match status" value="1"/>
</dbReference>
<feature type="binding site" evidence="4">
    <location>
        <position position="46"/>
    </location>
    <ligand>
        <name>ATP</name>
        <dbReference type="ChEBI" id="CHEBI:30616"/>
    </ligand>
</feature>
<dbReference type="Gene3D" id="1.10.510.10">
    <property type="entry name" value="Transferase(Phosphotransferase) domain 1"/>
    <property type="match status" value="1"/>
</dbReference>
<dbReference type="InterPro" id="IPR051681">
    <property type="entry name" value="Ser/Thr_Kinases-Pseudokinases"/>
</dbReference>
<keyword evidence="8" id="KW-1185">Reference proteome</keyword>
<sequence>MPKSSVTQLDFDNDLDIDQDAEPLGHGGFGTVYKGKWSAKDVAVKKLHAAKLTKKERKMFVRETLILGMLGDHPNIVQLYGYTLNPVSLVMEYVPKGSLSYLLHYCEDPRTEAKMTDGRVKLNILLAIAYGMAQLHECNVTHGDLKPQNVLVTDDFHAKIADFGLATSDGDDDVDYEGITGGTAAYMAPELLSSSVIANEKTDVYSFGVLMNEVLHEEEPYQQNLRQFVGKGPFAAVLFAKEGNRPQIRDKKVTPALKRIIQRCWSQRAGDRPTFAEVARLLSKCSVPHAC</sequence>
<name>G4Z335_PHYSP</name>
<dbReference type="PANTHER" id="PTHR44329:SF298">
    <property type="entry name" value="MIXED LINEAGE KINASE DOMAIN-LIKE PROTEIN"/>
    <property type="match status" value="1"/>
</dbReference>
<keyword evidence="1 5" id="KW-0418">Kinase</keyword>
<dbReference type="InterPro" id="IPR001245">
    <property type="entry name" value="Ser-Thr/Tyr_kinase_cat_dom"/>
</dbReference>
<comment type="similarity">
    <text evidence="5">Belongs to the protein kinase superfamily.</text>
</comment>
<dbReference type="InterPro" id="IPR011009">
    <property type="entry name" value="Kinase-like_dom_sf"/>
</dbReference>
<keyword evidence="1 5" id="KW-0723">Serine/threonine-protein kinase</keyword>
<protein>
    <recommendedName>
        <fullName evidence="6">Protein kinase domain-containing protein</fullName>
    </recommendedName>
</protein>
<dbReference type="KEGG" id="psoj:PHYSODRAFT_496725"/>
<dbReference type="InterPro" id="IPR017441">
    <property type="entry name" value="Protein_kinase_ATP_BS"/>
</dbReference>